<comment type="caution">
    <text evidence="2">The sequence shown here is derived from an EMBL/GenBank/DDBJ whole genome shotgun (WGS) entry which is preliminary data.</text>
</comment>
<evidence type="ECO:0000256" key="1">
    <source>
        <dbReference type="SAM" id="MobiDB-lite"/>
    </source>
</evidence>
<feature type="compositionally biased region" description="Polar residues" evidence="1">
    <location>
        <begin position="147"/>
        <end position="161"/>
    </location>
</feature>
<dbReference type="EMBL" id="JAFFZE010000015">
    <property type="protein sequence ID" value="MCT2585366.1"/>
    <property type="molecule type" value="Genomic_DNA"/>
</dbReference>
<organism evidence="2 3">
    <name type="scientific">Actinophytocola gossypii</name>
    <dbReference type="NCBI Taxonomy" id="2812003"/>
    <lineage>
        <taxon>Bacteria</taxon>
        <taxon>Bacillati</taxon>
        <taxon>Actinomycetota</taxon>
        <taxon>Actinomycetes</taxon>
        <taxon>Pseudonocardiales</taxon>
        <taxon>Pseudonocardiaceae</taxon>
    </lineage>
</organism>
<gene>
    <name evidence="2" type="ORF">JT362_19795</name>
</gene>
<proteinExistence type="predicted"/>
<feature type="region of interest" description="Disordered" evidence="1">
    <location>
        <begin position="128"/>
        <end position="161"/>
    </location>
</feature>
<keyword evidence="3" id="KW-1185">Reference proteome</keyword>
<dbReference type="SUPFAM" id="SSF53335">
    <property type="entry name" value="S-adenosyl-L-methionine-dependent methyltransferases"/>
    <property type="match status" value="1"/>
</dbReference>
<feature type="compositionally biased region" description="Basic and acidic residues" evidence="1">
    <location>
        <begin position="128"/>
        <end position="137"/>
    </location>
</feature>
<evidence type="ECO:0000313" key="2">
    <source>
        <dbReference type="EMBL" id="MCT2585366.1"/>
    </source>
</evidence>
<dbReference type="Gene3D" id="3.40.50.150">
    <property type="entry name" value="Vaccinia Virus protein VP39"/>
    <property type="match status" value="1"/>
</dbReference>
<evidence type="ECO:0000313" key="3">
    <source>
        <dbReference type="Proteomes" id="UP001156441"/>
    </source>
</evidence>
<sequence>MANGTRRRRGNSVDATAAAPVDVAGCLGATWIGDGVAGTVDLLRGSTRPGGVMLVGEPYWRREPPDQATVEARHFTSVDDLLPLPELVERFGELGCDVVEMVITDQDGRDRYVAAQWMSIRRWLDANPHDPLADEMRPSSPPLPRATSRTSASTWAGASSP</sequence>
<dbReference type="RefSeq" id="WP_260192918.1">
    <property type="nucleotide sequence ID" value="NZ_JAFFZE010000015.1"/>
</dbReference>
<reference evidence="2 3" key="1">
    <citation type="submission" date="2021-02" db="EMBL/GenBank/DDBJ databases">
        <title>Actinophytocola xerophila sp. nov., isolated from soil of cotton cropping field.</title>
        <authorList>
            <person name="Huang R."/>
            <person name="Chen X."/>
            <person name="Ge X."/>
            <person name="Liu W."/>
        </authorList>
    </citation>
    <scope>NUCLEOTIDE SEQUENCE [LARGE SCALE GENOMIC DNA]</scope>
    <source>
        <strain evidence="2 3">S1-96</strain>
    </source>
</reference>
<dbReference type="InterPro" id="IPR029063">
    <property type="entry name" value="SAM-dependent_MTases_sf"/>
</dbReference>
<accession>A0ABT2JBX9</accession>
<name>A0ABT2JBX9_9PSEU</name>
<protein>
    <submittedName>
        <fullName evidence="2">Uncharacterized protein</fullName>
    </submittedName>
</protein>
<dbReference type="Proteomes" id="UP001156441">
    <property type="component" value="Unassembled WGS sequence"/>
</dbReference>